<accession>A0AAE4BRZ3</accession>
<dbReference type="GO" id="GO:0042910">
    <property type="term" value="F:xenobiotic transmembrane transporter activity"/>
    <property type="evidence" value="ECO:0007669"/>
    <property type="project" value="InterPro"/>
</dbReference>
<feature type="transmembrane region" description="Helical" evidence="10">
    <location>
        <begin position="386"/>
        <end position="405"/>
    </location>
</feature>
<keyword evidence="2" id="KW-0813">Transport</keyword>
<keyword evidence="3" id="KW-0050">Antiport</keyword>
<keyword evidence="6 10" id="KW-1133">Transmembrane helix</keyword>
<gene>
    <name evidence="11" type="ORF">HNQ88_003760</name>
</gene>
<dbReference type="InterPro" id="IPR050222">
    <property type="entry name" value="MATE_MdtK"/>
</dbReference>
<feature type="transmembrane region" description="Helical" evidence="10">
    <location>
        <begin position="193"/>
        <end position="214"/>
    </location>
</feature>
<evidence type="ECO:0000256" key="10">
    <source>
        <dbReference type="SAM" id="Phobius"/>
    </source>
</evidence>
<dbReference type="InterPro" id="IPR002528">
    <property type="entry name" value="MATE_fam"/>
</dbReference>
<feature type="transmembrane region" description="Helical" evidence="10">
    <location>
        <begin position="356"/>
        <end position="379"/>
    </location>
</feature>
<feature type="transmembrane region" description="Helical" evidence="10">
    <location>
        <begin position="282"/>
        <end position="299"/>
    </location>
</feature>
<dbReference type="GO" id="GO:0005886">
    <property type="term" value="C:plasma membrane"/>
    <property type="evidence" value="ECO:0007669"/>
    <property type="project" value="UniProtKB-SubCell"/>
</dbReference>
<organism evidence="11 12">
    <name type="scientific">Aureibacter tunicatorum</name>
    <dbReference type="NCBI Taxonomy" id="866807"/>
    <lineage>
        <taxon>Bacteria</taxon>
        <taxon>Pseudomonadati</taxon>
        <taxon>Bacteroidota</taxon>
        <taxon>Cytophagia</taxon>
        <taxon>Cytophagales</taxon>
        <taxon>Persicobacteraceae</taxon>
        <taxon>Aureibacter</taxon>
    </lineage>
</organism>
<reference evidence="11" key="1">
    <citation type="submission" date="2023-07" db="EMBL/GenBank/DDBJ databases">
        <title>Genomic Encyclopedia of Type Strains, Phase IV (KMG-IV): sequencing the most valuable type-strain genomes for metagenomic binning, comparative biology and taxonomic classification.</title>
        <authorList>
            <person name="Goeker M."/>
        </authorList>
    </citation>
    <scope>NUCLEOTIDE SEQUENCE</scope>
    <source>
        <strain evidence="11">DSM 26174</strain>
    </source>
</reference>
<sequence>MDLTKGNVTGQIFKLSMPIIGTSFVQMTYNFADMAWLGRLGSDAVAAVGTATFFMWLGNALLNYTKIGAEVGVSQSSGRKDKHAQIAFAETSLTLSIITSLVYGLIVIAFAPKLIGMFMLKNEAINAEATTYLQLIAAGMIFSYTNLTFSGIFNAKGNSRLPFILIASGLVINIILDPILIFGWSIIPAMGSQGAAIATVATQALVFLAFCWIYKSENGPVKGAGILRWPDIKHSKLILKYGGPAAAQMSLFACFAMVIASLVAKWGALPIAVQSVGTQIEAISWMTAAGFSTALSTFVGQNFGAGKSLRIKLGITRTFIIGTIVGLATSSLFYFAGSFIYKIFLPEPSAIELGSTYLKILGVSQIFMIWEIVLSGLYFGLGKSKLPSIIGILFTGLRIPIAILLSDYMSWGVAGIWWSITISSIFKGLLMVFFGFRILNKKQEVEEAKSVEFAI</sequence>
<evidence type="ECO:0000256" key="1">
    <source>
        <dbReference type="ARBA" id="ARBA00004651"/>
    </source>
</evidence>
<comment type="subcellular location">
    <subcellularLocation>
        <location evidence="1">Cell membrane</location>
        <topology evidence="1">Multi-pass membrane protein</topology>
    </subcellularLocation>
</comment>
<evidence type="ECO:0000256" key="8">
    <source>
        <dbReference type="ARBA" id="ARBA00023136"/>
    </source>
</evidence>
<feature type="transmembrane region" description="Helical" evidence="10">
    <location>
        <begin position="86"/>
        <end position="111"/>
    </location>
</feature>
<protein>
    <recommendedName>
        <fullName evidence="9">Multidrug-efflux transporter</fullName>
    </recommendedName>
</protein>
<keyword evidence="7" id="KW-0406">Ion transport</keyword>
<dbReference type="PANTHER" id="PTHR43298:SF2">
    <property type="entry name" value="FMN_FAD EXPORTER YEEO-RELATED"/>
    <property type="match status" value="1"/>
</dbReference>
<dbReference type="InterPro" id="IPR048279">
    <property type="entry name" value="MdtK-like"/>
</dbReference>
<dbReference type="PIRSF" id="PIRSF006603">
    <property type="entry name" value="DinF"/>
    <property type="match status" value="1"/>
</dbReference>
<dbReference type="PANTHER" id="PTHR43298">
    <property type="entry name" value="MULTIDRUG RESISTANCE PROTEIN NORM-RELATED"/>
    <property type="match status" value="1"/>
</dbReference>
<dbReference type="AlphaFoldDB" id="A0AAE4BRZ3"/>
<dbReference type="CDD" id="cd13140">
    <property type="entry name" value="MATE_like_1"/>
    <property type="match status" value="1"/>
</dbReference>
<keyword evidence="4" id="KW-1003">Cell membrane</keyword>
<feature type="transmembrane region" description="Helical" evidence="10">
    <location>
        <begin position="12"/>
        <end position="32"/>
    </location>
</feature>
<evidence type="ECO:0000256" key="2">
    <source>
        <dbReference type="ARBA" id="ARBA00022448"/>
    </source>
</evidence>
<evidence type="ECO:0000256" key="5">
    <source>
        <dbReference type="ARBA" id="ARBA00022692"/>
    </source>
</evidence>
<feature type="transmembrane region" description="Helical" evidence="10">
    <location>
        <begin position="44"/>
        <end position="65"/>
    </location>
</feature>
<evidence type="ECO:0000256" key="9">
    <source>
        <dbReference type="ARBA" id="ARBA00031636"/>
    </source>
</evidence>
<comment type="caution">
    <text evidence="11">The sequence shown here is derived from an EMBL/GenBank/DDBJ whole genome shotgun (WGS) entry which is preliminary data.</text>
</comment>
<keyword evidence="12" id="KW-1185">Reference proteome</keyword>
<proteinExistence type="predicted"/>
<evidence type="ECO:0000256" key="4">
    <source>
        <dbReference type="ARBA" id="ARBA00022475"/>
    </source>
</evidence>
<evidence type="ECO:0000256" key="3">
    <source>
        <dbReference type="ARBA" id="ARBA00022449"/>
    </source>
</evidence>
<evidence type="ECO:0000313" key="12">
    <source>
        <dbReference type="Proteomes" id="UP001185092"/>
    </source>
</evidence>
<name>A0AAE4BRZ3_9BACT</name>
<evidence type="ECO:0000256" key="6">
    <source>
        <dbReference type="ARBA" id="ARBA00022989"/>
    </source>
</evidence>
<keyword evidence="5 10" id="KW-0812">Transmembrane</keyword>
<keyword evidence="8 10" id="KW-0472">Membrane</keyword>
<evidence type="ECO:0000313" key="11">
    <source>
        <dbReference type="EMBL" id="MDR6240684.1"/>
    </source>
</evidence>
<feature type="transmembrane region" description="Helical" evidence="10">
    <location>
        <begin position="319"/>
        <end position="344"/>
    </location>
</feature>
<feature type="transmembrane region" description="Helical" evidence="10">
    <location>
        <begin position="161"/>
        <end position="187"/>
    </location>
</feature>
<dbReference type="GO" id="GO:0006811">
    <property type="term" value="P:monoatomic ion transport"/>
    <property type="evidence" value="ECO:0007669"/>
    <property type="project" value="UniProtKB-KW"/>
</dbReference>
<dbReference type="GO" id="GO:0015297">
    <property type="term" value="F:antiporter activity"/>
    <property type="evidence" value="ECO:0007669"/>
    <property type="project" value="UniProtKB-KW"/>
</dbReference>
<dbReference type="Proteomes" id="UP001185092">
    <property type="component" value="Unassembled WGS sequence"/>
</dbReference>
<dbReference type="NCBIfam" id="TIGR00797">
    <property type="entry name" value="matE"/>
    <property type="match status" value="1"/>
</dbReference>
<dbReference type="RefSeq" id="WP_309940810.1">
    <property type="nucleotide sequence ID" value="NZ_AP025306.1"/>
</dbReference>
<feature type="transmembrane region" description="Helical" evidence="10">
    <location>
        <begin position="417"/>
        <end position="439"/>
    </location>
</feature>
<feature type="transmembrane region" description="Helical" evidence="10">
    <location>
        <begin position="238"/>
        <end position="262"/>
    </location>
</feature>
<dbReference type="Pfam" id="PF01554">
    <property type="entry name" value="MatE"/>
    <property type="match status" value="2"/>
</dbReference>
<dbReference type="EMBL" id="JAVDQD010000005">
    <property type="protein sequence ID" value="MDR6240684.1"/>
    <property type="molecule type" value="Genomic_DNA"/>
</dbReference>
<evidence type="ECO:0000256" key="7">
    <source>
        <dbReference type="ARBA" id="ARBA00023065"/>
    </source>
</evidence>
<feature type="transmembrane region" description="Helical" evidence="10">
    <location>
        <begin position="131"/>
        <end position="149"/>
    </location>
</feature>